<gene>
    <name evidence="1" type="ORF">GOB93_01190</name>
</gene>
<dbReference type="EMBL" id="WOTB01000001">
    <property type="protein sequence ID" value="NHN83257.1"/>
    <property type="molecule type" value="Genomic_DNA"/>
</dbReference>
<proteinExistence type="predicted"/>
<sequence length="297" mass="33606">MSAGSSRKRHFGTFWYGGQLSALEQACANSVLSFGYDITIFSYSPLTGLPPGVTTASAGEILPEDMTRKFFFNGKPDTSHFSDLFRYEMIRQKNLIWVDLDMLMLSELPRTLPDDIVVREEQGNINGAILYLSGPELTEALITDVKGMTGRNLRWGETGPLALTRLVSARPDDIALSTPATFYPIGHNEIFKVFLPDYREECRALCAQASMMHLYNNILVKMGYWKDVAPPTGSFLHDAIARTDGLKFFRETYPVDVMKNVISNYHFRLNGKELGIKSILREAIPSVRRTYRHYRPT</sequence>
<accession>A0ABX0JLT7</accession>
<name>A0ABX0JLT7_9PROT</name>
<dbReference type="RefSeq" id="WP_173581688.1">
    <property type="nucleotide sequence ID" value="NZ_WOTB01000001.1"/>
</dbReference>
<evidence type="ECO:0008006" key="3">
    <source>
        <dbReference type="Google" id="ProtNLM"/>
    </source>
</evidence>
<protein>
    <recommendedName>
        <fullName evidence="3">Alpha 1,4-glycosyltransferase domain-containing protein</fullName>
    </recommendedName>
</protein>
<organism evidence="1 2">
    <name type="scientific">Acetobacter musti</name>
    <dbReference type="NCBI Taxonomy" id="864732"/>
    <lineage>
        <taxon>Bacteria</taxon>
        <taxon>Pseudomonadati</taxon>
        <taxon>Pseudomonadota</taxon>
        <taxon>Alphaproteobacteria</taxon>
        <taxon>Acetobacterales</taxon>
        <taxon>Acetobacteraceae</taxon>
        <taxon>Acetobacter</taxon>
    </lineage>
</organism>
<evidence type="ECO:0000313" key="1">
    <source>
        <dbReference type="EMBL" id="NHN83257.1"/>
    </source>
</evidence>
<keyword evidence="2" id="KW-1185">Reference proteome</keyword>
<dbReference type="Proteomes" id="UP000635278">
    <property type="component" value="Unassembled WGS sequence"/>
</dbReference>
<reference evidence="1 2" key="1">
    <citation type="journal article" date="2020" name="Int. J. Syst. Evol. Microbiol.">
        <title>Novel acetic acid bacteria from cider fermentations: Acetobacter conturbans sp. nov. and Acetobacter fallax sp. nov.</title>
        <authorList>
            <person name="Sombolestani A.S."/>
            <person name="Cleenwerck I."/>
            <person name="Cnockaert M."/>
            <person name="Borremans W."/>
            <person name="Wieme A.D."/>
            <person name="De Vuyst L."/>
            <person name="Vandamme P."/>
        </authorList>
    </citation>
    <scope>NUCLEOTIDE SEQUENCE [LARGE SCALE GENOMIC DNA]</scope>
    <source>
        <strain evidence="1 2">LMG 30640</strain>
    </source>
</reference>
<comment type="caution">
    <text evidence="1">The sequence shown here is derived from an EMBL/GenBank/DDBJ whole genome shotgun (WGS) entry which is preliminary data.</text>
</comment>
<evidence type="ECO:0000313" key="2">
    <source>
        <dbReference type="Proteomes" id="UP000635278"/>
    </source>
</evidence>